<sequence length="359" mass="41686">MKKMIDRLIGIVRNAVFGQKILMRDLLENWLKEKEKEGKVKIKTLENYRRQVRVHLIPMLGEYEVQDITTEVLQDFVFYLEEENGLNPTTVKNIFGRIATVLKKAHEDGIIFENPCNSVVLPKANARTGKALNRLEQDKLEKVLSNDEGSKTLSVYIALHSGLRISEVTALKWKDIDMENEFIYVRHSFQRISQQMTDGTHKSSLLLGKPKSLKSVRSIPMNDLLAMKIKEYYKGLEKWQRKGEMFVISKGNGSFYDVRTIQRYFNDVCKVACIDHHHFHDLRHTFATNAKACGIDIQLISEMLGHAQIKTTMDIYVHPSDTDKQNAIQLMNRLNKDRCPHRLRKQIENMLEEIYPKVV</sequence>
<dbReference type="InterPro" id="IPR050090">
    <property type="entry name" value="Tyrosine_recombinase_XerCD"/>
</dbReference>
<keyword evidence="4 6" id="KW-0238">DNA-binding</keyword>
<keyword evidence="3" id="KW-0229">DNA integration</keyword>
<dbReference type="InterPro" id="IPR010998">
    <property type="entry name" value="Integrase_recombinase_N"/>
</dbReference>
<reference evidence="9 10" key="1">
    <citation type="submission" date="2016-11" db="EMBL/GenBank/DDBJ databases">
        <authorList>
            <person name="Varghese N."/>
            <person name="Submissions S."/>
        </authorList>
    </citation>
    <scope>NUCLEOTIDE SEQUENCE [LARGE SCALE GENOMIC DNA]</scope>
    <source>
        <strain evidence="9 10">FD</strain>
    </source>
</reference>
<dbReference type="PROSITE" id="PS51900">
    <property type="entry name" value="CB"/>
    <property type="match status" value="1"/>
</dbReference>
<dbReference type="PANTHER" id="PTHR30349:SF64">
    <property type="entry name" value="PROPHAGE INTEGRASE INTD-RELATED"/>
    <property type="match status" value="1"/>
</dbReference>
<dbReference type="GO" id="GO:0015074">
    <property type="term" value="P:DNA integration"/>
    <property type="evidence" value="ECO:0007669"/>
    <property type="project" value="InterPro"/>
</dbReference>
<name>A0AB74F2B2_9FIRM</name>
<dbReference type="Gene3D" id="1.10.443.10">
    <property type="entry name" value="Intergrase catalytic core"/>
    <property type="match status" value="1"/>
</dbReference>
<dbReference type="PROSITE" id="PS51898">
    <property type="entry name" value="TYR_RECOMBINASE"/>
    <property type="match status" value="1"/>
</dbReference>
<dbReference type="Pfam" id="PF14659">
    <property type="entry name" value="Phage_int_SAM_3"/>
    <property type="match status" value="1"/>
</dbReference>
<feature type="domain" description="Core-binding (CB)" evidence="8">
    <location>
        <begin position="21"/>
        <end position="106"/>
    </location>
</feature>
<dbReference type="EMBL" id="FRBP01000010">
    <property type="protein sequence ID" value="SHL99369.1"/>
    <property type="molecule type" value="Genomic_DNA"/>
</dbReference>
<evidence type="ECO:0000313" key="9">
    <source>
        <dbReference type="EMBL" id="SHL99369.1"/>
    </source>
</evidence>
<evidence type="ECO:0000256" key="3">
    <source>
        <dbReference type="ARBA" id="ARBA00022908"/>
    </source>
</evidence>
<comment type="caution">
    <text evidence="9">The sequence shown here is derived from an EMBL/GenBank/DDBJ whole genome shotgun (WGS) entry which is preliminary data.</text>
</comment>
<dbReference type="InterPro" id="IPR011010">
    <property type="entry name" value="DNA_brk_join_enz"/>
</dbReference>
<evidence type="ECO:0000256" key="6">
    <source>
        <dbReference type="PROSITE-ProRule" id="PRU01248"/>
    </source>
</evidence>
<dbReference type="InterPro" id="IPR004107">
    <property type="entry name" value="Integrase_SAM-like_N"/>
</dbReference>
<evidence type="ECO:0000259" key="7">
    <source>
        <dbReference type="PROSITE" id="PS51898"/>
    </source>
</evidence>
<dbReference type="CDD" id="cd01189">
    <property type="entry name" value="INT_ICEBs1_C_like"/>
    <property type="match status" value="1"/>
</dbReference>
<evidence type="ECO:0000256" key="1">
    <source>
        <dbReference type="ARBA" id="ARBA00003283"/>
    </source>
</evidence>
<gene>
    <name evidence="9" type="ORF">SAMN04515649_1109</name>
</gene>
<evidence type="ECO:0000256" key="2">
    <source>
        <dbReference type="ARBA" id="ARBA00008857"/>
    </source>
</evidence>
<dbReference type="GO" id="GO:0006310">
    <property type="term" value="P:DNA recombination"/>
    <property type="evidence" value="ECO:0007669"/>
    <property type="project" value="UniProtKB-KW"/>
</dbReference>
<dbReference type="Pfam" id="PF00589">
    <property type="entry name" value="Phage_integrase"/>
    <property type="match status" value="1"/>
</dbReference>
<comment type="function">
    <text evidence="1">Site-specific tyrosine recombinase, which acts by catalyzing the cutting and rejoining of the recombining DNA molecules.</text>
</comment>
<dbReference type="InterPro" id="IPR044068">
    <property type="entry name" value="CB"/>
</dbReference>
<dbReference type="AlphaFoldDB" id="A0AB74F2B2"/>
<protein>
    <submittedName>
        <fullName evidence="9">Site-specific recombinase XerD</fullName>
    </submittedName>
</protein>
<evidence type="ECO:0000256" key="5">
    <source>
        <dbReference type="ARBA" id="ARBA00023172"/>
    </source>
</evidence>
<dbReference type="GO" id="GO:0003677">
    <property type="term" value="F:DNA binding"/>
    <property type="evidence" value="ECO:0007669"/>
    <property type="project" value="UniProtKB-UniRule"/>
</dbReference>
<dbReference type="SUPFAM" id="SSF56349">
    <property type="entry name" value="DNA breaking-rejoining enzymes"/>
    <property type="match status" value="1"/>
</dbReference>
<dbReference type="InterPro" id="IPR002104">
    <property type="entry name" value="Integrase_catalytic"/>
</dbReference>
<dbReference type="InterPro" id="IPR013762">
    <property type="entry name" value="Integrase-like_cat_sf"/>
</dbReference>
<dbReference type="Gene3D" id="1.10.150.130">
    <property type="match status" value="1"/>
</dbReference>
<comment type="similarity">
    <text evidence="2">Belongs to the 'phage' integrase family.</text>
</comment>
<keyword evidence="5" id="KW-0233">DNA recombination</keyword>
<feature type="domain" description="Tyr recombinase" evidence="7">
    <location>
        <begin position="130"/>
        <end position="329"/>
    </location>
</feature>
<dbReference type="PANTHER" id="PTHR30349">
    <property type="entry name" value="PHAGE INTEGRASE-RELATED"/>
    <property type="match status" value="1"/>
</dbReference>
<accession>A0AB74F2B2</accession>
<organism evidence="9 10">
    <name type="scientific">Eubacterium callanderi</name>
    <dbReference type="NCBI Taxonomy" id="53442"/>
    <lineage>
        <taxon>Bacteria</taxon>
        <taxon>Bacillati</taxon>
        <taxon>Bacillota</taxon>
        <taxon>Clostridia</taxon>
        <taxon>Eubacteriales</taxon>
        <taxon>Eubacteriaceae</taxon>
        <taxon>Eubacterium</taxon>
    </lineage>
</organism>
<dbReference type="Proteomes" id="UP000184012">
    <property type="component" value="Unassembled WGS sequence"/>
</dbReference>
<proteinExistence type="inferred from homology"/>
<evidence type="ECO:0000259" key="8">
    <source>
        <dbReference type="PROSITE" id="PS51900"/>
    </source>
</evidence>
<evidence type="ECO:0000313" key="10">
    <source>
        <dbReference type="Proteomes" id="UP000184012"/>
    </source>
</evidence>
<evidence type="ECO:0000256" key="4">
    <source>
        <dbReference type="ARBA" id="ARBA00023125"/>
    </source>
</evidence>